<dbReference type="InterPro" id="IPR004156">
    <property type="entry name" value="OATP"/>
</dbReference>
<keyword evidence="3" id="KW-1185">Reference proteome</keyword>
<feature type="compositionally biased region" description="Low complexity" evidence="1">
    <location>
        <begin position="92"/>
        <end position="104"/>
    </location>
</feature>
<evidence type="ECO:0000313" key="4">
    <source>
        <dbReference type="WBParaSite" id="GPLIN_001523300"/>
    </source>
</evidence>
<dbReference type="GO" id="GO:0043252">
    <property type="term" value="P:sodium-independent organic anion transport"/>
    <property type="evidence" value="ECO:0007669"/>
    <property type="project" value="TreeGrafter"/>
</dbReference>
<organism evidence="3 4">
    <name type="scientific">Globodera pallida</name>
    <name type="common">Potato cyst nematode worm</name>
    <name type="synonym">Heterodera pallida</name>
    <dbReference type="NCBI Taxonomy" id="36090"/>
    <lineage>
        <taxon>Eukaryota</taxon>
        <taxon>Metazoa</taxon>
        <taxon>Ecdysozoa</taxon>
        <taxon>Nematoda</taxon>
        <taxon>Chromadorea</taxon>
        <taxon>Rhabditida</taxon>
        <taxon>Tylenchina</taxon>
        <taxon>Tylenchomorpha</taxon>
        <taxon>Tylenchoidea</taxon>
        <taxon>Heteroderidae</taxon>
        <taxon>Heteroderinae</taxon>
        <taxon>Globodera</taxon>
    </lineage>
</organism>
<evidence type="ECO:0000256" key="2">
    <source>
        <dbReference type="SAM" id="Phobius"/>
    </source>
</evidence>
<dbReference type="Pfam" id="PF03137">
    <property type="entry name" value="OATP"/>
    <property type="match status" value="1"/>
</dbReference>
<proteinExistence type="predicted"/>
<reference evidence="3" key="2">
    <citation type="submission" date="2014-05" db="EMBL/GenBank/DDBJ databases">
        <title>The genome and life-stage specific transcriptomes of Globodera pallida elucidate key aspects of plant parasitism by a cyst nematode.</title>
        <authorList>
            <person name="Cotton J.A."/>
            <person name="Lilley C.J."/>
            <person name="Jones L.M."/>
            <person name="Kikuchi T."/>
            <person name="Reid A.J."/>
            <person name="Thorpe P."/>
            <person name="Tsai I.J."/>
            <person name="Beasley H."/>
            <person name="Blok V."/>
            <person name="Cock P.J.A."/>
            <person name="Van den Akker S.E."/>
            <person name="Holroyd N."/>
            <person name="Hunt M."/>
            <person name="Mantelin S."/>
            <person name="Naghra H."/>
            <person name="Pain A."/>
            <person name="Palomares-Rius J.E."/>
            <person name="Zarowiecki M."/>
            <person name="Berriman M."/>
            <person name="Jones J.T."/>
            <person name="Urwin P.E."/>
        </authorList>
    </citation>
    <scope>NUCLEOTIDE SEQUENCE [LARGE SCALE GENOMIC DNA]</scope>
    <source>
        <strain evidence="3">Lindley</strain>
    </source>
</reference>
<sequence length="121" mass="13480">SPALGLQGLLVSGIGTLPSPVIWGWLVDSACLVWDNDCEKGSCQFYDPRLLRLYMHWLYIVIRGLSLIADIYVCIYAKGLNLQEDVQEEDTGSNSNTTTAKSTNISLENIRPPRRELAPKI</sequence>
<dbReference type="WBParaSite" id="GPLIN_001523300">
    <property type="protein sequence ID" value="GPLIN_001523300"/>
    <property type="gene ID" value="GPLIN_001523300"/>
</dbReference>
<feature type="transmembrane region" description="Helical" evidence="2">
    <location>
        <begin position="57"/>
        <end position="77"/>
    </location>
</feature>
<dbReference type="GO" id="GO:0016323">
    <property type="term" value="C:basolateral plasma membrane"/>
    <property type="evidence" value="ECO:0007669"/>
    <property type="project" value="TreeGrafter"/>
</dbReference>
<dbReference type="PANTHER" id="PTHR11388">
    <property type="entry name" value="ORGANIC ANION TRANSPORTER"/>
    <property type="match status" value="1"/>
</dbReference>
<dbReference type="PANTHER" id="PTHR11388:SF76">
    <property type="entry name" value="SOLUTE CARRIER ORGANIC ANION TRANSPORTER FAMILY MEMBER"/>
    <property type="match status" value="1"/>
</dbReference>
<keyword evidence="2" id="KW-1133">Transmembrane helix</keyword>
<name>A0A183CQS5_GLOPA</name>
<dbReference type="GO" id="GO:0015347">
    <property type="term" value="F:sodium-independent organic anion transmembrane transporter activity"/>
    <property type="evidence" value="ECO:0007669"/>
    <property type="project" value="TreeGrafter"/>
</dbReference>
<protein>
    <submittedName>
        <fullName evidence="4">Solute carrier family 44, member 3</fullName>
    </submittedName>
</protein>
<evidence type="ECO:0000313" key="3">
    <source>
        <dbReference type="Proteomes" id="UP000050741"/>
    </source>
</evidence>
<keyword evidence="2" id="KW-0812">Transmembrane</keyword>
<accession>A0A183CQS5</accession>
<feature type="region of interest" description="Disordered" evidence="1">
    <location>
        <begin position="87"/>
        <end position="121"/>
    </location>
</feature>
<evidence type="ECO:0000256" key="1">
    <source>
        <dbReference type="SAM" id="MobiDB-lite"/>
    </source>
</evidence>
<dbReference type="Proteomes" id="UP000050741">
    <property type="component" value="Unassembled WGS sequence"/>
</dbReference>
<keyword evidence="2" id="KW-0472">Membrane</keyword>
<reference evidence="3" key="1">
    <citation type="submission" date="2013-12" db="EMBL/GenBank/DDBJ databases">
        <authorList>
            <person name="Aslett M."/>
        </authorList>
    </citation>
    <scope>NUCLEOTIDE SEQUENCE [LARGE SCALE GENOMIC DNA]</scope>
    <source>
        <strain evidence="3">Lindley</strain>
    </source>
</reference>
<dbReference type="AlphaFoldDB" id="A0A183CQS5"/>
<feature type="compositionally biased region" description="Basic and acidic residues" evidence="1">
    <location>
        <begin position="111"/>
        <end position="121"/>
    </location>
</feature>
<reference evidence="4" key="3">
    <citation type="submission" date="2016-06" db="UniProtKB">
        <authorList>
            <consortium name="WormBaseParasite"/>
        </authorList>
    </citation>
    <scope>IDENTIFICATION</scope>
</reference>